<keyword evidence="11" id="KW-1185">Reference proteome</keyword>
<dbReference type="Pfam" id="PF01590">
    <property type="entry name" value="GAF"/>
    <property type="match status" value="1"/>
</dbReference>
<dbReference type="PROSITE" id="PS50109">
    <property type="entry name" value="HIS_KIN"/>
    <property type="match status" value="1"/>
</dbReference>
<name>A0A238LDT3_9RHOB</name>
<organism evidence="10 11">
    <name type="scientific">Flavimaricola marinus</name>
    <dbReference type="NCBI Taxonomy" id="1819565"/>
    <lineage>
        <taxon>Bacteria</taxon>
        <taxon>Pseudomonadati</taxon>
        <taxon>Pseudomonadota</taxon>
        <taxon>Alphaproteobacteria</taxon>
        <taxon>Rhodobacterales</taxon>
        <taxon>Paracoccaceae</taxon>
        <taxon>Flavimaricola</taxon>
    </lineage>
</organism>
<evidence type="ECO:0000256" key="8">
    <source>
        <dbReference type="ARBA" id="ARBA00023012"/>
    </source>
</evidence>
<keyword evidence="3" id="KW-0597">Phosphoprotein</keyword>
<accession>A0A238LDT3</accession>
<dbReference type="InterPro" id="IPR003018">
    <property type="entry name" value="GAF"/>
</dbReference>
<evidence type="ECO:0000313" key="11">
    <source>
        <dbReference type="Proteomes" id="UP000201613"/>
    </source>
</evidence>
<dbReference type="EMBL" id="FXZK01000002">
    <property type="protein sequence ID" value="SMY07584.1"/>
    <property type="molecule type" value="Genomic_DNA"/>
</dbReference>
<protein>
    <recommendedName>
        <fullName evidence="2">histidine kinase</fullName>
        <ecNumber evidence="2">2.7.13.3</ecNumber>
    </recommendedName>
</protein>
<dbReference type="InterPro" id="IPR005467">
    <property type="entry name" value="His_kinase_dom"/>
</dbReference>
<dbReference type="PANTHER" id="PTHR42878">
    <property type="entry name" value="TWO-COMPONENT HISTIDINE KINASE"/>
    <property type="match status" value="1"/>
</dbReference>
<dbReference type="OrthoDB" id="9795133at2"/>
<dbReference type="GO" id="GO:0000156">
    <property type="term" value="F:phosphorelay response regulator activity"/>
    <property type="evidence" value="ECO:0007669"/>
    <property type="project" value="TreeGrafter"/>
</dbReference>
<dbReference type="Proteomes" id="UP000201613">
    <property type="component" value="Unassembled WGS sequence"/>
</dbReference>
<dbReference type="InterPro" id="IPR004358">
    <property type="entry name" value="Sig_transdc_His_kin-like_C"/>
</dbReference>
<comment type="catalytic activity">
    <reaction evidence="1">
        <text>ATP + protein L-histidine = ADP + protein N-phospho-L-histidine.</text>
        <dbReference type="EC" id="2.7.13.3"/>
    </reaction>
</comment>
<dbReference type="Pfam" id="PF02518">
    <property type="entry name" value="HATPase_c"/>
    <property type="match status" value="1"/>
</dbReference>
<evidence type="ECO:0000259" key="9">
    <source>
        <dbReference type="PROSITE" id="PS50109"/>
    </source>
</evidence>
<dbReference type="InterPro" id="IPR050351">
    <property type="entry name" value="BphY/WalK/GraS-like"/>
</dbReference>
<dbReference type="InterPro" id="IPR036890">
    <property type="entry name" value="HATPase_C_sf"/>
</dbReference>
<dbReference type="Pfam" id="PF00512">
    <property type="entry name" value="HisKA"/>
    <property type="match status" value="1"/>
</dbReference>
<dbReference type="GO" id="GO:0005524">
    <property type="term" value="F:ATP binding"/>
    <property type="evidence" value="ECO:0007669"/>
    <property type="project" value="UniProtKB-KW"/>
</dbReference>
<dbReference type="InterPro" id="IPR036097">
    <property type="entry name" value="HisK_dim/P_sf"/>
</dbReference>
<evidence type="ECO:0000256" key="2">
    <source>
        <dbReference type="ARBA" id="ARBA00012438"/>
    </source>
</evidence>
<dbReference type="GO" id="GO:0007234">
    <property type="term" value="P:osmosensory signaling via phosphorelay pathway"/>
    <property type="evidence" value="ECO:0007669"/>
    <property type="project" value="TreeGrafter"/>
</dbReference>
<feature type="domain" description="Histidine kinase" evidence="9">
    <location>
        <begin position="185"/>
        <end position="394"/>
    </location>
</feature>
<dbReference type="SMART" id="SM00065">
    <property type="entry name" value="GAF"/>
    <property type="match status" value="1"/>
</dbReference>
<dbReference type="SUPFAM" id="SSF55874">
    <property type="entry name" value="ATPase domain of HSP90 chaperone/DNA topoisomerase II/histidine kinase"/>
    <property type="match status" value="1"/>
</dbReference>
<gene>
    <name evidence="10" type="primary">bphP</name>
    <name evidence="10" type="ORF">LOM8899_01720</name>
</gene>
<evidence type="ECO:0000256" key="5">
    <source>
        <dbReference type="ARBA" id="ARBA00022741"/>
    </source>
</evidence>
<sequence>MDVSVTGHDFQEDIEAISRNRSVPTLLETALLATGMGFSAVARVTDARWVTCQVVDRIAFGLKPGDELQIESTLCHEVRQFDQEIVINDVLTDPLYVYHHCPARYGFRSYISVPIRRANGEFFGTLCAIDPNPNDLKNDRVLSMFRLFAKLIGEGLDADEELIRSRTELTHEREMAQVQEQFIAVLAHDLRNPIHALSAGLRMLERREIDAKATELVLLMKSAAHRMGLLIENLLDQARKRSGADFLIERTTTEDLGPTLTQIVREFRTVAPDQPMNIDIDLNEPVDCDVPRIGQLFSNLLANAITHGKASESIDVSVRIVGDKLVLTISNQGERIPQDRMETLFLPFERGSNRQGLGLGLFIASEIAKGHDGTLTVTSSDEMTTFTLEMPKRVA</sequence>
<dbReference type="PRINTS" id="PR00344">
    <property type="entry name" value="BCTRLSENSOR"/>
</dbReference>
<evidence type="ECO:0000256" key="6">
    <source>
        <dbReference type="ARBA" id="ARBA00022777"/>
    </source>
</evidence>
<keyword evidence="6" id="KW-0418">Kinase</keyword>
<keyword evidence="5" id="KW-0547">Nucleotide-binding</keyword>
<dbReference type="SMART" id="SM00388">
    <property type="entry name" value="HisKA"/>
    <property type="match status" value="1"/>
</dbReference>
<evidence type="ECO:0000313" key="10">
    <source>
        <dbReference type="EMBL" id="SMY07584.1"/>
    </source>
</evidence>
<dbReference type="GO" id="GO:0000155">
    <property type="term" value="F:phosphorelay sensor kinase activity"/>
    <property type="evidence" value="ECO:0007669"/>
    <property type="project" value="InterPro"/>
</dbReference>
<dbReference type="InterPro" id="IPR029016">
    <property type="entry name" value="GAF-like_dom_sf"/>
</dbReference>
<proteinExistence type="predicted"/>
<reference evidence="11" key="1">
    <citation type="submission" date="2017-05" db="EMBL/GenBank/DDBJ databases">
        <authorList>
            <person name="Rodrigo-Torres L."/>
            <person name="Arahal R. D."/>
            <person name="Lucena T."/>
        </authorList>
    </citation>
    <scope>NUCLEOTIDE SEQUENCE [LARGE SCALE GENOMIC DNA]</scope>
    <source>
        <strain evidence="11">CECT 8899</strain>
    </source>
</reference>
<evidence type="ECO:0000256" key="3">
    <source>
        <dbReference type="ARBA" id="ARBA00022553"/>
    </source>
</evidence>
<dbReference type="GO" id="GO:0030295">
    <property type="term" value="F:protein kinase activator activity"/>
    <property type="evidence" value="ECO:0007669"/>
    <property type="project" value="TreeGrafter"/>
</dbReference>
<dbReference type="Gene3D" id="3.30.450.40">
    <property type="match status" value="1"/>
</dbReference>
<dbReference type="CDD" id="cd00082">
    <property type="entry name" value="HisKA"/>
    <property type="match status" value="1"/>
</dbReference>
<dbReference type="InterPro" id="IPR003594">
    <property type="entry name" value="HATPase_dom"/>
</dbReference>
<dbReference type="SUPFAM" id="SSF55781">
    <property type="entry name" value="GAF domain-like"/>
    <property type="match status" value="1"/>
</dbReference>
<dbReference type="InterPro" id="IPR003661">
    <property type="entry name" value="HisK_dim/P_dom"/>
</dbReference>
<dbReference type="PANTHER" id="PTHR42878:SF7">
    <property type="entry name" value="SENSOR HISTIDINE KINASE GLRK"/>
    <property type="match status" value="1"/>
</dbReference>
<dbReference type="Gene3D" id="3.30.565.10">
    <property type="entry name" value="Histidine kinase-like ATPase, C-terminal domain"/>
    <property type="match status" value="1"/>
</dbReference>
<keyword evidence="7" id="KW-0067">ATP-binding</keyword>
<keyword evidence="4 10" id="KW-0808">Transferase</keyword>
<evidence type="ECO:0000256" key="4">
    <source>
        <dbReference type="ARBA" id="ARBA00022679"/>
    </source>
</evidence>
<dbReference type="SMART" id="SM00387">
    <property type="entry name" value="HATPase_c"/>
    <property type="match status" value="1"/>
</dbReference>
<keyword evidence="8" id="KW-0902">Two-component regulatory system</keyword>
<dbReference type="EC" id="2.7.13.3" evidence="2"/>
<dbReference type="SUPFAM" id="SSF47384">
    <property type="entry name" value="Homodimeric domain of signal transducing histidine kinase"/>
    <property type="match status" value="1"/>
</dbReference>
<evidence type="ECO:0000256" key="1">
    <source>
        <dbReference type="ARBA" id="ARBA00000085"/>
    </source>
</evidence>
<dbReference type="Gene3D" id="1.10.287.130">
    <property type="match status" value="1"/>
</dbReference>
<evidence type="ECO:0000256" key="7">
    <source>
        <dbReference type="ARBA" id="ARBA00022840"/>
    </source>
</evidence>
<dbReference type="AlphaFoldDB" id="A0A238LDT3"/>